<comment type="subcellular location">
    <subcellularLocation>
        <location evidence="1">Mitochondrion outer membrane</location>
        <topology evidence="1">Single-pass membrane protein</topology>
    </subcellularLocation>
</comment>
<evidence type="ECO:0000256" key="8">
    <source>
        <dbReference type="ARBA" id="ARBA00023136"/>
    </source>
</evidence>
<accession>A0A316YE19</accession>
<evidence type="ECO:0000256" key="6">
    <source>
        <dbReference type="ARBA" id="ARBA00022989"/>
    </source>
</evidence>
<dbReference type="AlphaFoldDB" id="A0A316YE19"/>
<dbReference type="RefSeq" id="XP_025374855.1">
    <property type="nucleotide sequence ID" value="XM_025524202.1"/>
</dbReference>
<dbReference type="InterPro" id="IPR019603">
    <property type="entry name" value="Tom5"/>
</dbReference>
<dbReference type="GO" id="GO:0015031">
    <property type="term" value="P:protein transport"/>
    <property type="evidence" value="ECO:0007669"/>
    <property type="project" value="UniProtKB-KW"/>
</dbReference>
<keyword evidence="7" id="KW-0496">Mitochondrion</keyword>
<evidence type="ECO:0000256" key="10">
    <source>
        <dbReference type="SAM" id="Phobius"/>
    </source>
</evidence>
<evidence type="ECO:0000313" key="12">
    <source>
        <dbReference type="Proteomes" id="UP000245768"/>
    </source>
</evidence>
<comment type="similarity">
    <text evidence="9">Belongs to the Tom5 family.</text>
</comment>
<reference evidence="11" key="1">
    <citation type="journal article" date="2018" name="Mol. Biol. Evol.">
        <title>Broad Genomic Sampling Reveals a Smut Pathogenic Ancestry of the Fungal Clade Ustilaginomycotina.</title>
        <authorList>
            <person name="Kijpornyongpan T."/>
            <person name="Mondo S.J."/>
            <person name="Barry K."/>
            <person name="Sandor L."/>
            <person name="Lee J."/>
            <person name="Lipzen A."/>
            <person name="Pangilinan J."/>
            <person name="LaButti K."/>
            <person name="Hainaut M."/>
            <person name="Henrissat B."/>
            <person name="Grigoriev I.V."/>
            <person name="Spatafora J.W."/>
            <person name="Aime M.C."/>
        </authorList>
    </citation>
    <scope>NUCLEOTIDE SEQUENCE [LARGE SCALE GENOMIC DNA]</scope>
    <source>
        <strain evidence="11">MCA 4198</strain>
    </source>
</reference>
<evidence type="ECO:0000256" key="4">
    <source>
        <dbReference type="ARBA" id="ARBA00022787"/>
    </source>
</evidence>
<keyword evidence="3 10" id="KW-0812">Transmembrane</keyword>
<evidence type="ECO:0000256" key="3">
    <source>
        <dbReference type="ARBA" id="ARBA00022692"/>
    </source>
</evidence>
<keyword evidence="5" id="KW-0653">Protein transport</keyword>
<dbReference type="GeneID" id="37046118"/>
<dbReference type="EMBL" id="KZ819639">
    <property type="protein sequence ID" value="PWN87657.1"/>
    <property type="molecule type" value="Genomic_DNA"/>
</dbReference>
<organism evidence="11 12">
    <name type="scientific">Acaromyces ingoldii</name>
    <dbReference type="NCBI Taxonomy" id="215250"/>
    <lineage>
        <taxon>Eukaryota</taxon>
        <taxon>Fungi</taxon>
        <taxon>Dikarya</taxon>
        <taxon>Basidiomycota</taxon>
        <taxon>Ustilaginomycotina</taxon>
        <taxon>Exobasidiomycetes</taxon>
        <taxon>Exobasidiales</taxon>
        <taxon>Cryptobasidiaceae</taxon>
        <taxon>Acaromyces</taxon>
    </lineage>
</organism>
<sequence>MYAGGAPGPSPAQAAQMNLEARRTLTRFGLIALTLNLAPVLAGYAKSLFFN</sequence>
<keyword evidence="2" id="KW-0813">Transport</keyword>
<keyword evidence="6 10" id="KW-1133">Transmembrane helix</keyword>
<evidence type="ECO:0000313" key="11">
    <source>
        <dbReference type="EMBL" id="PWN87657.1"/>
    </source>
</evidence>
<evidence type="ECO:0000256" key="2">
    <source>
        <dbReference type="ARBA" id="ARBA00022448"/>
    </source>
</evidence>
<evidence type="ECO:0000256" key="1">
    <source>
        <dbReference type="ARBA" id="ARBA00004572"/>
    </source>
</evidence>
<keyword evidence="12" id="KW-1185">Reference proteome</keyword>
<proteinExistence type="inferred from homology"/>
<keyword evidence="4" id="KW-1000">Mitochondrion outer membrane</keyword>
<dbReference type="Pfam" id="PF10642">
    <property type="entry name" value="Tom5"/>
    <property type="match status" value="1"/>
</dbReference>
<keyword evidence="8 10" id="KW-0472">Membrane</keyword>
<dbReference type="InParanoid" id="A0A316YE19"/>
<name>A0A316YE19_9BASI</name>
<gene>
    <name evidence="11" type="ORF">FA10DRAFT_288382</name>
</gene>
<dbReference type="GO" id="GO:0005741">
    <property type="term" value="C:mitochondrial outer membrane"/>
    <property type="evidence" value="ECO:0007669"/>
    <property type="project" value="UniProtKB-SubCell"/>
</dbReference>
<evidence type="ECO:0000256" key="9">
    <source>
        <dbReference type="ARBA" id="ARBA00025716"/>
    </source>
</evidence>
<feature type="transmembrane region" description="Helical" evidence="10">
    <location>
        <begin position="25"/>
        <end position="45"/>
    </location>
</feature>
<dbReference type="Proteomes" id="UP000245768">
    <property type="component" value="Unassembled WGS sequence"/>
</dbReference>
<protein>
    <submittedName>
        <fullName evidence="11">Uncharacterized protein</fullName>
    </submittedName>
</protein>
<dbReference type="GO" id="GO:0006626">
    <property type="term" value="P:protein targeting to mitochondrion"/>
    <property type="evidence" value="ECO:0007669"/>
    <property type="project" value="UniProtKB-ARBA"/>
</dbReference>
<evidence type="ECO:0000256" key="7">
    <source>
        <dbReference type="ARBA" id="ARBA00023128"/>
    </source>
</evidence>
<evidence type="ECO:0000256" key="5">
    <source>
        <dbReference type="ARBA" id="ARBA00022927"/>
    </source>
</evidence>